<organism evidence="1 2">
    <name type="scientific">Daphnia magna</name>
    <dbReference type="NCBI Taxonomy" id="35525"/>
    <lineage>
        <taxon>Eukaryota</taxon>
        <taxon>Metazoa</taxon>
        <taxon>Ecdysozoa</taxon>
        <taxon>Arthropoda</taxon>
        <taxon>Crustacea</taxon>
        <taxon>Branchiopoda</taxon>
        <taxon>Diplostraca</taxon>
        <taxon>Cladocera</taxon>
        <taxon>Anomopoda</taxon>
        <taxon>Daphniidae</taxon>
        <taxon>Daphnia</taxon>
    </lineage>
</organism>
<sequence length="102" mass="11226">MIPNAESVDLEAIEQPEIGKVAGSTKTEFISELWNQGYKLADDRILSGTPAPCQIDILIRDNQVWKDETVAISSTTAIGFLLKAKEGTPQYLTQDSNSNRND</sequence>
<accession>A0ABQ9YTQ3</accession>
<name>A0ABQ9YTQ3_9CRUS</name>
<evidence type="ECO:0000313" key="1">
    <source>
        <dbReference type="EMBL" id="KAK4004025.1"/>
    </source>
</evidence>
<dbReference type="EMBL" id="JAOYFB010000001">
    <property type="protein sequence ID" value="KAK4004025.1"/>
    <property type="molecule type" value="Genomic_DNA"/>
</dbReference>
<gene>
    <name evidence="1" type="ORF">OUZ56_005768</name>
</gene>
<keyword evidence="2" id="KW-1185">Reference proteome</keyword>
<proteinExistence type="predicted"/>
<protein>
    <submittedName>
        <fullName evidence="1">Uncharacterized protein</fullName>
    </submittedName>
</protein>
<comment type="caution">
    <text evidence="1">The sequence shown here is derived from an EMBL/GenBank/DDBJ whole genome shotgun (WGS) entry which is preliminary data.</text>
</comment>
<evidence type="ECO:0000313" key="2">
    <source>
        <dbReference type="Proteomes" id="UP001234178"/>
    </source>
</evidence>
<dbReference type="Proteomes" id="UP001234178">
    <property type="component" value="Unassembled WGS sequence"/>
</dbReference>
<reference evidence="1 2" key="1">
    <citation type="journal article" date="2023" name="Nucleic Acids Res.">
        <title>The hologenome of Daphnia magna reveals possible DNA methylation and microbiome-mediated evolution of the host genome.</title>
        <authorList>
            <person name="Chaturvedi A."/>
            <person name="Li X."/>
            <person name="Dhandapani V."/>
            <person name="Marshall H."/>
            <person name="Kissane S."/>
            <person name="Cuenca-Cambronero M."/>
            <person name="Asole G."/>
            <person name="Calvet F."/>
            <person name="Ruiz-Romero M."/>
            <person name="Marangio P."/>
            <person name="Guigo R."/>
            <person name="Rago D."/>
            <person name="Mirbahai L."/>
            <person name="Eastwood N."/>
            <person name="Colbourne J.K."/>
            <person name="Zhou J."/>
            <person name="Mallon E."/>
            <person name="Orsini L."/>
        </authorList>
    </citation>
    <scope>NUCLEOTIDE SEQUENCE [LARGE SCALE GENOMIC DNA]</scope>
    <source>
        <strain evidence="1">LRV0_1</strain>
    </source>
</reference>